<proteinExistence type="inferred from homology"/>
<keyword evidence="3" id="KW-0133">Cell shape</keyword>
<dbReference type="PANTHER" id="PTHR36174">
    <property type="entry name" value="LIPID II:GLYCINE GLYCYLTRANSFERASE"/>
    <property type="match status" value="1"/>
</dbReference>
<dbReference type="GO" id="GO:0009252">
    <property type="term" value="P:peptidoglycan biosynthetic process"/>
    <property type="evidence" value="ECO:0007669"/>
    <property type="project" value="UniProtKB-KW"/>
</dbReference>
<sequence length="410" mass="48320">MGMKFVTHIDKKRFTTFNENHPNGHALQSIEWGDFKSIGEWTMELVGLEDGHHTLVASAMLLRRKLPGLRRYILYAPRGYVLDYSDINLLQTFTKNMKEYAKKTKAIFVKMDPCIIYKERTIDGDVMDDGIDNSKLIEDIKHMGYHHKGTHLDFEGIQPRFVFKLDVDKDKEALFKSFHHKTRYNIRLGEKKGIEIYEGSIHDLNEFERIMRVTGARDGFITRPLTYFKNMYTSMEPTGKMKVFMARYNVKKALDKAIMDLDKEETSKKPNEDRIKKLKKEIPKLQTLALEHQDGIVVSGAIILLNGKKAWYLYGASDNIYRNLMPNYLLQWHMIKYSMDCGCTLYDFRGISGNLDPNHHLYGLYRFKKGFNGHFVEYIGEFDLVVSKFFYHLWEFWVPRMKRMIRKIKK</sequence>
<dbReference type="KEGG" id="vpy:HZI73_13370"/>
<evidence type="ECO:0000313" key="7">
    <source>
        <dbReference type="EMBL" id="QUI23218.1"/>
    </source>
</evidence>
<keyword evidence="8" id="KW-1185">Reference proteome</keyword>
<evidence type="ECO:0000256" key="2">
    <source>
        <dbReference type="ARBA" id="ARBA00022679"/>
    </source>
</evidence>
<gene>
    <name evidence="7" type="ORF">HZI73_13370</name>
</gene>
<evidence type="ECO:0000256" key="4">
    <source>
        <dbReference type="ARBA" id="ARBA00022984"/>
    </source>
</evidence>
<keyword evidence="5" id="KW-0012">Acyltransferase</keyword>
<evidence type="ECO:0000256" key="5">
    <source>
        <dbReference type="ARBA" id="ARBA00023315"/>
    </source>
</evidence>
<dbReference type="AlphaFoldDB" id="A0A8J8SHC1"/>
<organism evidence="7 8">
    <name type="scientific">Vallitalea pronyensis</name>
    <dbReference type="NCBI Taxonomy" id="1348613"/>
    <lineage>
        <taxon>Bacteria</taxon>
        <taxon>Bacillati</taxon>
        <taxon>Bacillota</taxon>
        <taxon>Clostridia</taxon>
        <taxon>Lachnospirales</taxon>
        <taxon>Vallitaleaceae</taxon>
        <taxon>Vallitalea</taxon>
    </lineage>
</organism>
<dbReference type="Gene3D" id="1.20.58.90">
    <property type="match status" value="1"/>
</dbReference>
<name>A0A8J8SHC1_9FIRM</name>
<dbReference type="GO" id="GO:0071555">
    <property type="term" value="P:cell wall organization"/>
    <property type="evidence" value="ECO:0007669"/>
    <property type="project" value="UniProtKB-KW"/>
</dbReference>
<dbReference type="SUPFAM" id="SSF55729">
    <property type="entry name" value="Acyl-CoA N-acyltransferases (Nat)"/>
    <property type="match status" value="2"/>
</dbReference>
<accession>A0A8J8SHC1</accession>
<dbReference type="GO" id="GO:0008360">
    <property type="term" value="P:regulation of cell shape"/>
    <property type="evidence" value="ECO:0007669"/>
    <property type="project" value="UniProtKB-KW"/>
</dbReference>
<dbReference type="GO" id="GO:0016755">
    <property type="term" value="F:aminoacyltransferase activity"/>
    <property type="evidence" value="ECO:0007669"/>
    <property type="project" value="InterPro"/>
</dbReference>
<evidence type="ECO:0000256" key="3">
    <source>
        <dbReference type="ARBA" id="ARBA00022960"/>
    </source>
</evidence>
<dbReference type="InterPro" id="IPR050644">
    <property type="entry name" value="PG_Glycine_Bridge_Synth"/>
</dbReference>
<dbReference type="EMBL" id="CP058649">
    <property type="protein sequence ID" value="QUI23218.1"/>
    <property type="molecule type" value="Genomic_DNA"/>
</dbReference>
<dbReference type="Gene3D" id="3.40.630.30">
    <property type="match status" value="2"/>
</dbReference>
<dbReference type="PROSITE" id="PS51191">
    <property type="entry name" value="FEMABX"/>
    <property type="match status" value="1"/>
</dbReference>
<evidence type="ECO:0000313" key="8">
    <source>
        <dbReference type="Proteomes" id="UP000683246"/>
    </source>
</evidence>
<dbReference type="InterPro" id="IPR003447">
    <property type="entry name" value="FEMABX"/>
</dbReference>
<keyword evidence="2" id="KW-0808">Transferase</keyword>
<reference evidence="7" key="1">
    <citation type="submission" date="2020-07" db="EMBL/GenBank/DDBJ databases">
        <title>Vallitalea pronyensis genome.</title>
        <authorList>
            <person name="Postec A."/>
        </authorList>
    </citation>
    <scope>NUCLEOTIDE SEQUENCE</scope>
    <source>
        <strain evidence="7">FatNI3</strain>
    </source>
</reference>
<evidence type="ECO:0000256" key="1">
    <source>
        <dbReference type="ARBA" id="ARBA00009943"/>
    </source>
</evidence>
<dbReference type="InterPro" id="IPR016181">
    <property type="entry name" value="Acyl_CoA_acyltransferase"/>
</dbReference>
<dbReference type="Proteomes" id="UP000683246">
    <property type="component" value="Chromosome"/>
</dbReference>
<dbReference type="Pfam" id="PF02388">
    <property type="entry name" value="FemAB"/>
    <property type="match status" value="1"/>
</dbReference>
<comment type="similarity">
    <text evidence="1">Belongs to the FemABX family.</text>
</comment>
<protein>
    <submittedName>
        <fullName evidence="7">Peptidoglycan bridge formation glycyltransferase FemA/FemB family protein</fullName>
    </submittedName>
</protein>
<dbReference type="RefSeq" id="WP_212693897.1">
    <property type="nucleotide sequence ID" value="NZ_CP058649.1"/>
</dbReference>
<keyword evidence="6" id="KW-0961">Cell wall biogenesis/degradation</keyword>
<dbReference type="PANTHER" id="PTHR36174:SF1">
    <property type="entry name" value="LIPID II:GLYCINE GLYCYLTRANSFERASE"/>
    <property type="match status" value="1"/>
</dbReference>
<keyword evidence="4" id="KW-0573">Peptidoglycan synthesis</keyword>
<evidence type="ECO:0000256" key="6">
    <source>
        <dbReference type="ARBA" id="ARBA00023316"/>
    </source>
</evidence>